<dbReference type="PROSITE" id="PS50891">
    <property type="entry name" value="LOB"/>
    <property type="match status" value="1"/>
</dbReference>
<dbReference type="Proteomes" id="UP000504609">
    <property type="component" value="Unplaced"/>
</dbReference>
<evidence type="ECO:0000313" key="5">
    <source>
        <dbReference type="Proteomes" id="UP000504609"/>
    </source>
</evidence>
<dbReference type="GO" id="GO:0045893">
    <property type="term" value="P:positive regulation of DNA-templated transcription"/>
    <property type="evidence" value="ECO:0007669"/>
    <property type="project" value="TreeGrafter"/>
</dbReference>
<dbReference type="Pfam" id="PF03195">
    <property type="entry name" value="LOB"/>
    <property type="match status" value="1"/>
</dbReference>
<dbReference type="GO" id="GO:0005634">
    <property type="term" value="C:nucleus"/>
    <property type="evidence" value="ECO:0007669"/>
    <property type="project" value="TreeGrafter"/>
</dbReference>
<evidence type="ECO:0000259" key="4">
    <source>
        <dbReference type="PROSITE" id="PS50891"/>
    </source>
</evidence>
<dbReference type="KEGG" id="cmos:111463903"/>
<dbReference type="InterPro" id="IPR004883">
    <property type="entry name" value="LOB"/>
</dbReference>
<feature type="coiled-coil region" evidence="2">
    <location>
        <begin position="108"/>
        <end position="135"/>
    </location>
</feature>
<feature type="domain" description="LOB" evidence="4">
    <location>
        <begin position="27"/>
        <end position="129"/>
    </location>
</feature>
<dbReference type="RefSeq" id="XP_022963633.1">
    <property type="nucleotide sequence ID" value="XM_023107865.1"/>
</dbReference>
<keyword evidence="5" id="KW-1185">Reference proteome</keyword>
<feature type="compositionally biased region" description="Low complexity" evidence="3">
    <location>
        <begin position="1"/>
        <end position="15"/>
    </location>
</feature>
<name>A0A6J1HIG3_CUCMO</name>
<dbReference type="PANTHER" id="PTHR31529">
    <property type="entry name" value="LOB DOMAIN CONTAINING PROTEIN"/>
    <property type="match status" value="1"/>
</dbReference>
<proteinExistence type="inferred from homology"/>
<protein>
    <submittedName>
        <fullName evidence="6">LOB domain-containing protein 16-like</fullName>
    </submittedName>
</protein>
<dbReference type="AlphaFoldDB" id="A0A6J1HIG3"/>
<sequence length="222" mass="23423">MASSSSSSSTANSSVSGGGGGGGGGGSPCGACKFLRRKCVAECIFAPYFSSEQGAARFAAVHKVFGASNVSKLLHHVPAHDRCEAVVTIAYEAQARILDPVYGCVAHIFALQQQVACLQAQLMQAKAQLAQTLMESGGNMELQWTGSFNNNLSNGIPSNYETQIMNPAVSPQSSVESAANNDAALMFMNHYQESQTLGRRRSASCHGDLGELQALALRMMRN</sequence>
<evidence type="ECO:0000256" key="1">
    <source>
        <dbReference type="ARBA" id="ARBA00005474"/>
    </source>
</evidence>
<keyword evidence="2" id="KW-0175">Coiled coil</keyword>
<evidence type="ECO:0000256" key="3">
    <source>
        <dbReference type="SAM" id="MobiDB-lite"/>
    </source>
</evidence>
<organism evidence="5 6">
    <name type="scientific">Cucurbita moschata</name>
    <name type="common">Winter crookneck squash</name>
    <name type="synonym">Cucurbita pepo var. moschata</name>
    <dbReference type="NCBI Taxonomy" id="3662"/>
    <lineage>
        <taxon>Eukaryota</taxon>
        <taxon>Viridiplantae</taxon>
        <taxon>Streptophyta</taxon>
        <taxon>Embryophyta</taxon>
        <taxon>Tracheophyta</taxon>
        <taxon>Spermatophyta</taxon>
        <taxon>Magnoliopsida</taxon>
        <taxon>eudicotyledons</taxon>
        <taxon>Gunneridae</taxon>
        <taxon>Pentapetalae</taxon>
        <taxon>rosids</taxon>
        <taxon>fabids</taxon>
        <taxon>Cucurbitales</taxon>
        <taxon>Cucurbitaceae</taxon>
        <taxon>Cucurbiteae</taxon>
        <taxon>Cucurbita</taxon>
    </lineage>
</organism>
<reference evidence="6" key="1">
    <citation type="submission" date="2025-08" db="UniProtKB">
        <authorList>
            <consortium name="RefSeq"/>
        </authorList>
    </citation>
    <scope>IDENTIFICATION</scope>
    <source>
        <tissue evidence="6">Young leaves</tissue>
    </source>
</reference>
<accession>A0A6J1HIG3</accession>
<feature type="region of interest" description="Disordered" evidence="3">
    <location>
        <begin position="1"/>
        <end position="24"/>
    </location>
</feature>
<comment type="similarity">
    <text evidence="1">Belongs to the LOB domain-containing protein family.</text>
</comment>
<dbReference type="GeneID" id="111463903"/>
<evidence type="ECO:0000256" key="2">
    <source>
        <dbReference type="SAM" id="Coils"/>
    </source>
</evidence>
<dbReference type="PANTHER" id="PTHR31529:SF23">
    <property type="entry name" value="LOB DOMAIN-CONTAINING PROTEIN 16"/>
    <property type="match status" value="1"/>
</dbReference>
<dbReference type="GO" id="GO:0009755">
    <property type="term" value="P:hormone-mediated signaling pathway"/>
    <property type="evidence" value="ECO:0007669"/>
    <property type="project" value="TreeGrafter"/>
</dbReference>
<gene>
    <name evidence="6" type="primary">LOC111463903</name>
</gene>
<evidence type="ECO:0000313" key="6">
    <source>
        <dbReference type="RefSeq" id="XP_022963633.1"/>
    </source>
</evidence>